<protein>
    <recommendedName>
        <fullName evidence="13">Ig-like domain-containing protein</fullName>
    </recommendedName>
</protein>
<dbReference type="Pfam" id="PF00047">
    <property type="entry name" value="ig"/>
    <property type="match status" value="1"/>
</dbReference>
<reference evidence="14" key="2">
    <citation type="submission" date="2025-08" db="UniProtKB">
        <authorList>
            <consortium name="Ensembl"/>
        </authorList>
    </citation>
    <scope>IDENTIFICATION</scope>
</reference>
<evidence type="ECO:0000259" key="13">
    <source>
        <dbReference type="PROSITE" id="PS50835"/>
    </source>
</evidence>
<keyword evidence="2" id="KW-1003">Cell membrane</keyword>
<dbReference type="GeneTree" id="ENSGT01100000263478"/>
<dbReference type="InterPro" id="IPR003599">
    <property type="entry name" value="Ig_sub"/>
</dbReference>
<evidence type="ECO:0000256" key="8">
    <source>
        <dbReference type="ARBA" id="ARBA00023157"/>
    </source>
</evidence>
<dbReference type="InterPro" id="IPR036179">
    <property type="entry name" value="Ig-like_dom_sf"/>
</dbReference>
<evidence type="ECO:0000256" key="11">
    <source>
        <dbReference type="SAM" id="MobiDB-lite"/>
    </source>
</evidence>
<feature type="transmembrane region" description="Helical" evidence="12">
    <location>
        <begin position="233"/>
        <end position="254"/>
    </location>
</feature>
<evidence type="ECO:0000256" key="10">
    <source>
        <dbReference type="ARBA" id="ARBA00023319"/>
    </source>
</evidence>
<dbReference type="OMA" id="SEDHTME"/>
<sequence>MGVPVGGETGDGEGGPPRPLGSDSLPETFLRPTLKADSGPLIPKGTPVILRCKGHPGATWYYLMMGETQSQGAVGAGMEANFLIPSMTKDTAGSYHCLYKTQSGISEPSEPLELVMTGFYDKPSLLVLSIQKVVEGQRVILSCHSEQLFDRFTFYEEKGVNTSRLQKVLFGTNITSASMTTTKEGTYRCYSFHSRYPYLWSASSDPVEVRVSASPSPPDATPQDYTVSNLICLSLAGLVLIILGVLLVEAWYSWRALLA</sequence>
<dbReference type="Ensembl" id="ENSVURT00010017742.1">
    <property type="protein sequence ID" value="ENSVURP00010015611.1"/>
    <property type="gene ID" value="ENSVURG00010011953.1"/>
</dbReference>
<dbReference type="InterPro" id="IPR050412">
    <property type="entry name" value="Ig-like_Receptors_ImmuneReg"/>
</dbReference>
<dbReference type="Proteomes" id="UP000314987">
    <property type="component" value="Unassembled WGS sequence"/>
</dbReference>
<dbReference type="Gene3D" id="2.60.40.10">
    <property type="entry name" value="Immunoglobulins"/>
    <property type="match status" value="2"/>
</dbReference>
<evidence type="ECO:0000256" key="6">
    <source>
        <dbReference type="ARBA" id="ARBA00022989"/>
    </source>
</evidence>
<evidence type="ECO:0000256" key="1">
    <source>
        <dbReference type="ARBA" id="ARBA00004162"/>
    </source>
</evidence>
<dbReference type="PANTHER" id="PTHR11738">
    <property type="entry name" value="MHC CLASS I NK CELL RECEPTOR"/>
    <property type="match status" value="1"/>
</dbReference>
<dbReference type="SUPFAM" id="SSF48726">
    <property type="entry name" value="Immunoglobulin"/>
    <property type="match status" value="2"/>
</dbReference>
<keyword evidence="9" id="KW-0325">Glycoprotein</keyword>
<dbReference type="SMART" id="SM00409">
    <property type="entry name" value="IG"/>
    <property type="match status" value="2"/>
</dbReference>
<dbReference type="InterPro" id="IPR013783">
    <property type="entry name" value="Ig-like_fold"/>
</dbReference>
<dbReference type="STRING" id="29139.ENSVURP00010015611"/>
<feature type="region of interest" description="Disordered" evidence="11">
    <location>
        <begin position="1"/>
        <end position="28"/>
    </location>
</feature>
<dbReference type="PANTHER" id="PTHR11738:SF179">
    <property type="entry name" value="LEUKOCYTE IMMUNOGLOBULIN-LIKE RECEPTOR SUBFAMILY A MEMBER 5"/>
    <property type="match status" value="1"/>
</dbReference>
<dbReference type="InterPro" id="IPR013151">
    <property type="entry name" value="Immunoglobulin_dom"/>
</dbReference>
<dbReference type="PROSITE" id="PS50835">
    <property type="entry name" value="IG_LIKE"/>
    <property type="match status" value="1"/>
</dbReference>
<evidence type="ECO:0000256" key="12">
    <source>
        <dbReference type="SAM" id="Phobius"/>
    </source>
</evidence>
<evidence type="ECO:0000256" key="3">
    <source>
        <dbReference type="ARBA" id="ARBA00022692"/>
    </source>
</evidence>
<evidence type="ECO:0000256" key="4">
    <source>
        <dbReference type="ARBA" id="ARBA00022729"/>
    </source>
</evidence>
<evidence type="ECO:0000256" key="7">
    <source>
        <dbReference type="ARBA" id="ARBA00023136"/>
    </source>
</evidence>
<reference evidence="15" key="1">
    <citation type="submission" date="2018-12" db="EMBL/GenBank/DDBJ databases">
        <authorList>
            <person name="Yazar S."/>
        </authorList>
    </citation>
    <scope>NUCLEOTIDE SEQUENCE [LARGE SCALE GENOMIC DNA]</scope>
</reference>
<keyword evidence="10" id="KW-0393">Immunoglobulin domain</keyword>
<gene>
    <name evidence="14" type="primary">LOC114041877</name>
</gene>
<accession>A0A4X2L054</accession>
<keyword evidence="7 12" id="KW-0472">Membrane</keyword>
<keyword evidence="4" id="KW-0732">Signal</keyword>
<feature type="domain" description="Ig-like" evidence="13">
    <location>
        <begin position="123"/>
        <end position="212"/>
    </location>
</feature>
<evidence type="ECO:0000256" key="2">
    <source>
        <dbReference type="ARBA" id="ARBA00022475"/>
    </source>
</evidence>
<dbReference type="AlphaFoldDB" id="A0A4X2L054"/>
<evidence type="ECO:0000313" key="14">
    <source>
        <dbReference type="Ensembl" id="ENSVURP00010015611.1"/>
    </source>
</evidence>
<feature type="compositionally biased region" description="Gly residues" evidence="11">
    <location>
        <begin position="1"/>
        <end position="15"/>
    </location>
</feature>
<keyword evidence="15" id="KW-1185">Reference proteome</keyword>
<keyword evidence="8" id="KW-1015">Disulfide bond</keyword>
<organism evidence="14 15">
    <name type="scientific">Vombatus ursinus</name>
    <name type="common">Common wombat</name>
    <dbReference type="NCBI Taxonomy" id="29139"/>
    <lineage>
        <taxon>Eukaryota</taxon>
        <taxon>Metazoa</taxon>
        <taxon>Chordata</taxon>
        <taxon>Craniata</taxon>
        <taxon>Vertebrata</taxon>
        <taxon>Euteleostomi</taxon>
        <taxon>Mammalia</taxon>
        <taxon>Metatheria</taxon>
        <taxon>Diprotodontia</taxon>
        <taxon>Vombatidae</taxon>
        <taxon>Vombatus</taxon>
    </lineage>
</organism>
<dbReference type="InterPro" id="IPR007110">
    <property type="entry name" value="Ig-like_dom"/>
</dbReference>
<evidence type="ECO:0000256" key="9">
    <source>
        <dbReference type="ARBA" id="ARBA00023180"/>
    </source>
</evidence>
<keyword evidence="3 12" id="KW-0812">Transmembrane</keyword>
<comment type="subcellular location">
    <subcellularLocation>
        <location evidence="1">Cell membrane</location>
        <topology evidence="1">Single-pass membrane protein</topology>
    </subcellularLocation>
</comment>
<name>A0A4X2L054_VOMUR</name>
<dbReference type="GO" id="GO:0002764">
    <property type="term" value="P:immune response-regulating signaling pathway"/>
    <property type="evidence" value="ECO:0007669"/>
    <property type="project" value="TreeGrafter"/>
</dbReference>
<reference evidence="14" key="3">
    <citation type="submission" date="2025-09" db="UniProtKB">
        <authorList>
            <consortium name="Ensembl"/>
        </authorList>
    </citation>
    <scope>IDENTIFICATION</scope>
</reference>
<keyword evidence="6 12" id="KW-1133">Transmembrane helix</keyword>
<dbReference type="FunFam" id="2.60.40.10:FF:000049">
    <property type="entry name" value="Leukocyte immunoglobulin-like receptor subfamily B member 1"/>
    <property type="match status" value="2"/>
</dbReference>
<evidence type="ECO:0000313" key="15">
    <source>
        <dbReference type="Proteomes" id="UP000314987"/>
    </source>
</evidence>
<dbReference type="GO" id="GO:0005886">
    <property type="term" value="C:plasma membrane"/>
    <property type="evidence" value="ECO:0007669"/>
    <property type="project" value="UniProtKB-SubCell"/>
</dbReference>
<keyword evidence="5" id="KW-0677">Repeat</keyword>
<dbReference type="GO" id="GO:0007166">
    <property type="term" value="P:cell surface receptor signaling pathway"/>
    <property type="evidence" value="ECO:0007669"/>
    <property type="project" value="UniProtKB-ARBA"/>
</dbReference>
<proteinExistence type="predicted"/>
<evidence type="ECO:0000256" key="5">
    <source>
        <dbReference type="ARBA" id="ARBA00022737"/>
    </source>
</evidence>